<dbReference type="EMBL" id="GL195630">
    <property type="protein sequence ID" value="EFB26486.1"/>
    <property type="molecule type" value="Genomic_DNA"/>
</dbReference>
<accession>D2I7W1</accession>
<dbReference type="InParanoid" id="D2I7W1"/>
<proteinExistence type="predicted"/>
<dbReference type="AlphaFoldDB" id="D2I7W1"/>
<reference evidence="1" key="1">
    <citation type="journal article" date="2010" name="Nature">
        <title>The sequence and de novo assembly of the giant panda genome.</title>
        <authorList>
            <person name="Li R."/>
            <person name="Fan W."/>
            <person name="Tian G."/>
            <person name="Zhu H."/>
            <person name="He L."/>
            <person name="Cai J."/>
            <person name="Huang Q."/>
            <person name="Cai Q."/>
            <person name="Li B."/>
            <person name="Bai Y."/>
            <person name="Zhang Z."/>
            <person name="Zhang Y."/>
            <person name="Wang W."/>
            <person name="Li J."/>
            <person name="Wei F."/>
            <person name="Li H."/>
            <person name="Jian M."/>
            <person name="Li J."/>
            <person name="Zhang Z."/>
            <person name="Nielsen R."/>
            <person name="Li D."/>
            <person name="Gu W."/>
            <person name="Yang Z."/>
            <person name="Xuan Z."/>
            <person name="Ryder O.A."/>
            <person name="Leung F.C."/>
            <person name="Zhou Y."/>
            <person name="Cao J."/>
            <person name="Sun X."/>
            <person name="Fu Y."/>
            <person name="Fang X."/>
            <person name="Guo X."/>
            <person name="Wang B."/>
            <person name="Hou R."/>
            <person name="Shen F."/>
            <person name="Mu B."/>
            <person name="Ni P."/>
            <person name="Lin R."/>
            <person name="Qian W."/>
            <person name="Wang G."/>
            <person name="Yu C."/>
            <person name="Nie W."/>
            <person name="Wang J."/>
            <person name="Wu Z."/>
            <person name="Liang H."/>
            <person name="Min J."/>
            <person name="Wu Q."/>
            <person name="Cheng S."/>
            <person name="Ruan J."/>
            <person name="Wang M."/>
            <person name="Shi Z."/>
            <person name="Wen M."/>
            <person name="Liu B."/>
            <person name="Ren X."/>
            <person name="Zheng H."/>
            <person name="Dong D."/>
            <person name="Cook K."/>
            <person name="Shan G."/>
            <person name="Zhang H."/>
            <person name="Kosiol C."/>
            <person name="Xie X."/>
            <person name="Lu Z."/>
            <person name="Zheng H."/>
            <person name="Li Y."/>
            <person name="Steiner C.C."/>
            <person name="Lam T.T."/>
            <person name="Lin S."/>
            <person name="Zhang Q."/>
            <person name="Li G."/>
            <person name="Tian J."/>
            <person name="Gong T."/>
            <person name="Liu H."/>
            <person name="Zhang D."/>
            <person name="Fang L."/>
            <person name="Ye C."/>
            <person name="Zhang J."/>
            <person name="Hu W."/>
            <person name="Xu A."/>
            <person name="Ren Y."/>
            <person name="Zhang G."/>
            <person name="Bruford M.W."/>
            <person name="Li Q."/>
            <person name="Ma L."/>
            <person name="Guo Y."/>
            <person name="An N."/>
            <person name="Hu Y."/>
            <person name="Zheng Y."/>
            <person name="Shi Y."/>
            <person name="Li Z."/>
            <person name="Liu Q."/>
            <person name="Chen Y."/>
            <person name="Zhao J."/>
            <person name="Qu N."/>
            <person name="Zhao S."/>
            <person name="Tian F."/>
            <person name="Wang X."/>
            <person name="Wang H."/>
            <person name="Xu L."/>
            <person name="Liu X."/>
            <person name="Vinar T."/>
            <person name="Wang Y."/>
            <person name="Lam T.W."/>
            <person name="Yiu S.M."/>
            <person name="Liu S."/>
            <person name="Zhang H."/>
            <person name="Li D."/>
            <person name="Huang Y."/>
            <person name="Wang X."/>
            <person name="Yang G."/>
            <person name="Jiang Z."/>
            <person name="Wang J."/>
            <person name="Qin N."/>
            <person name="Li L."/>
            <person name="Li J."/>
            <person name="Bolund L."/>
            <person name="Kristiansen K."/>
            <person name="Wong G.K."/>
            <person name="Olson M."/>
            <person name="Zhang X."/>
            <person name="Li S."/>
            <person name="Yang H."/>
            <person name="Wang J."/>
            <person name="Wang J."/>
        </authorList>
    </citation>
    <scope>NUCLEOTIDE SEQUENCE [LARGE SCALE GENOMIC DNA]</scope>
</reference>
<protein>
    <submittedName>
        <fullName evidence="1">Uncharacterized protein</fullName>
    </submittedName>
</protein>
<gene>
    <name evidence="1" type="ORF">PANDA_022090</name>
</gene>
<sequence length="139" mass="15265">MSPGLSLLSMADTDWLRCTEQLFTNPSGQLSFMTLAPGEFCRSVLSSIDLRDRQGCTMVVGSDGRYFSRTATEIVLETPSGIIPKPPMSSFPNLVATADFCKTDTSLQRSWWETLSERVISALFIQSDPQHLGGIPTDV</sequence>
<name>D2I7W1_AILME</name>
<organism evidence="1">
    <name type="scientific">Ailuropoda melanoleuca</name>
    <name type="common">Giant panda</name>
    <dbReference type="NCBI Taxonomy" id="9646"/>
    <lineage>
        <taxon>Eukaryota</taxon>
        <taxon>Metazoa</taxon>
        <taxon>Chordata</taxon>
        <taxon>Craniata</taxon>
        <taxon>Vertebrata</taxon>
        <taxon>Euteleostomi</taxon>
        <taxon>Mammalia</taxon>
        <taxon>Eutheria</taxon>
        <taxon>Laurasiatheria</taxon>
        <taxon>Carnivora</taxon>
        <taxon>Caniformia</taxon>
        <taxon>Ursidae</taxon>
        <taxon>Ailuropoda</taxon>
    </lineage>
</organism>
<evidence type="ECO:0000313" key="1">
    <source>
        <dbReference type="EMBL" id="EFB26486.1"/>
    </source>
</evidence>